<dbReference type="Pfam" id="PF08177">
    <property type="entry name" value="SspN"/>
    <property type="match status" value="1"/>
</dbReference>
<dbReference type="AlphaFoldDB" id="A0A0U1NZ89"/>
<dbReference type="HAMAP" id="MF_01505">
    <property type="entry name" value="SspN"/>
    <property type="match status" value="1"/>
</dbReference>
<keyword evidence="5" id="KW-1185">Reference proteome</keyword>
<reference evidence="5" key="1">
    <citation type="submission" date="2015-05" db="EMBL/GenBank/DDBJ databases">
        <authorList>
            <person name="Urmite Genomes"/>
        </authorList>
    </citation>
    <scope>NUCLEOTIDE SEQUENCE [LARGE SCALE GENOMIC DNA]</scope>
    <source>
        <strain evidence="5">LF1</strain>
    </source>
</reference>
<dbReference type="GO" id="GO:0030435">
    <property type="term" value="P:sporulation resulting in formation of a cellular spore"/>
    <property type="evidence" value="ECO:0007669"/>
    <property type="project" value="UniProtKB-KW"/>
</dbReference>
<keyword evidence="1 2" id="KW-0749">Sporulation</keyword>
<evidence type="ECO:0000256" key="3">
    <source>
        <dbReference type="SAM" id="MobiDB-lite"/>
    </source>
</evidence>
<dbReference type="GO" id="GO:0030436">
    <property type="term" value="P:asexual sporulation"/>
    <property type="evidence" value="ECO:0007669"/>
    <property type="project" value="UniProtKB-UniRule"/>
</dbReference>
<evidence type="ECO:0000313" key="4">
    <source>
        <dbReference type="EMBL" id="CRK83296.1"/>
    </source>
</evidence>
<evidence type="ECO:0000256" key="1">
    <source>
        <dbReference type="ARBA" id="ARBA00022969"/>
    </source>
</evidence>
<accession>A0A0U1NZ89</accession>
<comment type="induction">
    <text evidence="2">Expressed only in the forespore compartment of sporulating cells.</text>
</comment>
<evidence type="ECO:0000313" key="5">
    <source>
        <dbReference type="Proteomes" id="UP000199087"/>
    </source>
</evidence>
<dbReference type="EMBL" id="CVRB01000003">
    <property type="protein sequence ID" value="CRK83296.1"/>
    <property type="molecule type" value="Genomic_DNA"/>
</dbReference>
<proteinExistence type="evidence at transcript level"/>
<comment type="subcellular location">
    <subcellularLocation>
        <location evidence="2">Spore core</location>
    </subcellularLocation>
</comment>
<dbReference type="OrthoDB" id="2455637at2"/>
<dbReference type="NCBIfam" id="NF006904">
    <property type="entry name" value="PRK09398.1"/>
    <property type="match status" value="1"/>
</dbReference>
<evidence type="ECO:0000256" key="2">
    <source>
        <dbReference type="HAMAP-Rule" id="MF_01505"/>
    </source>
</evidence>
<organism evidence="4 5">
    <name type="scientific">Neobacillus massiliamazoniensis</name>
    <dbReference type="NCBI Taxonomy" id="1499688"/>
    <lineage>
        <taxon>Bacteria</taxon>
        <taxon>Bacillati</taxon>
        <taxon>Bacillota</taxon>
        <taxon>Bacilli</taxon>
        <taxon>Bacillales</taxon>
        <taxon>Bacillaceae</taxon>
        <taxon>Neobacillus</taxon>
    </lineage>
</organism>
<feature type="compositionally biased region" description="Basic residues" evidence="3">
    <location>
        <begin position="1"/>
        <end position="12"/>
    </location>
</feature>
<comment type="similarity">
    <text evidence="2">Belongs to the SspN family.</text>
</comment>
<dbReference type="Proteomes" id="UP000199087">
    <property type="component" value="Unassembled WGS sequence"/>
</dbReference>
<feature type="region of interest" description="Disordered" evidence="3">
    <location>
        <begin position="1"/>
        <end position="47"/>
    </location>
</feature>
<dbReference type="RefSeq" id="WP_090635636.1">
    <property type="nucleotide sequence ID" value="NZ_CVRB01000003.1"/>
</dbReference>
<name>A0A0U1NZ89_9BACI</name>
<protein>
    <recommendedName>
        <fullName evidence="2">Small, acid-soluble spore protein N</fullName>
        <shortName evidence="2">SASP N</shortName>
    </recommendedName>
</protein>
<dbReference type="InterPro" id="IPR012612">
    <property type="entry name" value="SASP_SspN"/>
</dbReference>
<sequence>MSNPKGSRKHFVPNHLGTQPRGFGGNKGRQMQNKSNEHAQVIQTKGE</sequence>
<dbReference type="STRING" id="1499688.BN000_03259"/>
<dbReference type="GO" id="GO:0042601">
    <property type="term" value="C:endospore-forming forespore"/>
    <property type="evidence" value="ECO:0007669"/>
    <property type="project" value="InterPro"/>
</dbReference>
<gene>
    <name evidence="2" type="primary">sspN</name>
    <name evidence="4" type="ORF">BN000_03259</name>
</gene>